<evidence type="ECO:0000259" key="4">
    <source>
        <dbReference type="Pfam" id="PF01814"/>
    </source>
</evidence>
<evidence type="ECO:0000256" key="1">
    <source>
        <dbReference type="ARBA" id="ARBA00010587"/>
    </source>
</evidence>
<dbReference type="PANTHER" id="PTHR37164">
    <property type="entry name" value="BACTERIOHEMERYTHRIN"/>
    <property type="match status" value="1"/>
</dbReference>
<dbReference type="SUPFAM" id="SSF47188">
    <property type="entry name" value="Hemerythrin-like"/>
    <property type="match status" value="1"/>
</dbReference>
<protein>
    <submittedName>
        <fullName evidence="5">Bacteriohemerythrin</fullName>
    </submittedName>
</protein>
<dbReference type="InterPro" id="IPR050669">
    <property type="entry name" value="Hemerythrin"/>
</dbReference>
<dbReference type="PANTHER" id="PTHR37164:SF1">
    <property type="entry name" value="BACTERIOHEMERYTHRIN"/>
    <property type="match status" value="1"/>
</dbReference>
<accession>A0A1S8S9T2</accession>
<organism evidence="5 6">
    <name type="scientific">Clostridium beijerinckii</name>
    <name type="common">Clostridium MP</name>
    <dbReference type="NCBI Taxonomy" id="1520"/>
    <lineage>
        <taxon>Bacteria</taxon>
        <taxon>Bacillati</taxon>
        <taxon>Bacillota</taxon>
        <taxon>Clostridia</taxon>
        <taxon>Eubacteriales</taxon>
        <taxon>Clostridiaceae</taxon>
        <taxon>Clostridium</taxon>
    </lineage>
</organism>
<dbReference type="RefSeq" id="WP_241407536.1">
    <property type="nucleotide sequence ID" value="NZ_JABTAE010000001.1"/>
</dbReference>
<comment type="caution">
    <text evidence="5">The sequence shown here is derived from an EMBL/GenBank/DDBJ whole genome shotgun (WGS) entry which is preliminary data.</text>
</comment>
<evidence type="ECO:0000313" key="6">
    <source>
        <dbReference type="Proteomes" id="UP000190973"/>
    </source>
</evidence>
<dbReference type="NCBIfam" id="TIGR02481">
    <property type="entry name" value="hemeryth_dom"/>
    <property type="match status" value="1"/>
</dbReference>
<reference evidence="5 6" key="1">
    <citation type="submission" date="2016-05" db="EMBL/GenBank/DDBJ databases">
        <title>Microbial solvent formation.</title>
        <authorList>
            <person name="Poehlein A."/>
            <person name="Montoya Solano J.D."/>
            <person name="Flitsch S."/>
            <person name="Krabben P."/>
            <person name="Duerre P."/>
            <person name="Daniel R."/>
        </authorList>
    </citation>
    <scope>NUCLEOTIDE SEQUENCE [LARGE SCALE GENOMIC DNA]</scope>
    <source>
        <strain evidence="5 6">DSM 53</strain>
    </source>
</reference>
<dbReference type="InterPro" id="IPR035938">
    <property type="entry name" value="Hemerythrin-like_sf"/>
</dbReference>
<feature type="domain" description="Hemerythrin-like" evidence="4">
    <location>
        <begin position="60"/>
        <end position="176"/>
    </location>
</feature>
<dbReference type="Pfam" id="PF01814">
    <property type="entry name" value="Hemerythrin"/>
    <property type="match status" value="1"/>
</dbReference>
<dbReference type="InterPro" id="IPR012827">
    <property type="entry name" value="Hemerythrin_metal-bd"/>
</dbReference>
<evidence type="ECO:0000313" key="5">
    <source>
        <dbReference type="EMBL" id="OOM62005.1"/>
    </source>
</evidence>
<dbReference type="Proteomes" id="UP000190973">
    <property type="component" value="Unassembled WGS sequence"/>
</dbReference>
<dbReference type="InterPro" id="IPR012312">
    <property type="entry name" value="Hemerythrin-like"/>
</dbReference>
<dbReference type="Gene3D" id="1.20.120.50">
    <property type="entry name" value="Hemerythrin-like"/>
    <property type="match status" value="1"/>
</dbReference>
<dbReference type="CDD" id="cd12107">
    <property type="entry name" value="Hemerythrin"/>
    <property type="match status" value="1"/>
</dbReference>
<dbReference type="AlphaFoldDB" id="A0A1S8S9T2"/>
<keyword evidence="2" id="KW-0479">Metal-binding</keyword>
<name>A0A1S8S9T2_CLOBE</name>
<evidence type="ECO:0000256" key="2">
    <source>
        <dbReference type="ARBA" id="ARBA00022723"/>
    </source>
</evidence>
<sequence>MYEVLKKDERGLINNKIASSMVKFTHEDNDSVIMDISRINISGEVLMHFMNSNWDAVLSTGVDNIDRQHQEIFRLINNLVSAMNEEKSKVEIIKALDSLEEHAIRHINEEEAIQKENNYPGLEIQQMQHEEFKECLRDIRSFLETREISTLFIIHMQQKIFKWCRKHMLNADKDLGEFLMSSRRN</sequence>
<dbReference type="GO" id="GO:0046872">
    <property type="term" value="F:metal ion binding"/>
    <property type="evidence" value="ECO:0007669"/>
    <property type="project" value="UniProtKB-KW"/>
</dbReference>
<dbReference type="EMBL" id="LZZI01000027">
    <property type="protein sequence ID" value="OOM62005.1"/>
    <property type="molecule type" value="Genomic_DNA"/>
</dbReference>
<gene>
    <name evidence="5" type="ORF">CLBCK_19660</name>
</gene>
<proteinExistence type="inferred from homology"/>
<evidence type="ECO:0000256" key="3">
    <source>
        <dbReference type="ARBA" id="ARBA00023004"/>
    </source>
</evidence>
<comment type="similarity">
    <text evidence="1">Belongs to the hemerythrin family.</text>
</comment>
<keyword evidence="3" id="KW-0408">Iron</keyword>